<evidence type="ECO:0000256" key="1">
    <source>
        <dbReference type="ARBA" id="ARBA00007274"/>
    </source>
</evidence>
<dbReference type="InterPro" id="IPR001451">
    <property type="entry name" value="Hexapep"/>
</dbReference>
<comment type="similarity">
    <text evidence="1">Belongs to the transferase hexapeptide repeat family.</text>
</comment>
<name>A0AAP4EX97_9FIRM</name>
<dbReference type="GO" id="GO:0016746">
    <property type="term" value="F:acyltransferase activity"/>
    <property type="evidence" value="ECO:0007669"/>
    <property type="project" value="UniProtKB-KW"/>
</dbReference>
<keyword evidence="4" id="KW-0012">Acyltransferase</keyword>
<dbReference type="CDD" id="cd03354">
    <property type="entry name" value="LbH_SAT"/>
    <property type="match status" value="1"/>
</dbReference>
<protein>
    <submittedName>
        <fullName evidence="5">Serine acetyltransferase</fullName>
    </submittedName>
</protein>
<keyword evidence="2" id="KW-0808">Transferase</keyword>
<dbReference type="RefSeq" id="WP_283230064.1">
    <property type="nucleotide sequence ID" value="NZ_JASGBQ010000003.1"/>
</dbReference>
<evidence type="ECO:0000256" key="4">
    <source>
        <dbReference type="ARBA" id="ARBA00023315"/>
    </source>
</evidence>
<evidence type="ECO:0000313" key="5">
    <source>
        <dbReference type="EMBL" id="MDI9241557.1"/>
    </source>
</evidence>
<evidence type="ECO:0000313" key="6">
    <source>
        <dbReference type="Proteomes" id="UP001300383"/>
    </source>
</evidence>
<dbReference type="PANTHER" id="PTHR42811">
    <property type="entry name" value="SERINE ACETYLTRANSFERASE"/>
    <property type="match status" value="1"/>
</dbReference>
<reference evidence="5 6" key="1">
    <citation type="submission" date="2023-05" db="EMBL/GenBank/DDBJ databases">
        <title>[ruminococcus] sp. nov., isolated from a pig farm feces dump.</title>
        <authorList>
            <person name="Chang Y.-H."/>
        </authorList>
    </citation>
    <scope>NUCLEOTIDE SEQUENCE [LARGE SCALE GENOMIC DNA]</scope>
    <source>
        <strain evidence="5 6">YH-rum2234</strain>
    </source>
</reference>
<dbReference type="InterPro" id="IPR045304">
    <property type="entry name" value="LbH_SAT"/>
</dbReference>
<dbReference type="Gene3D" id="2.160.10.10">
    <property type="entry name" value="Hexapeptide repeat proteins"/>
    <property type="match status" value="1"/>
</dbReference>
<gene>
    <name evidence="5" type="ORF">QJ036_03575</name>
</gene>
<dbReference type="InterPro" id="IPR011004">
    <property type="entry name" value="Trimer_LpxA-like_sf"/>
</dbReference>
<proteinExistence type="inferred from homology"/>
<keyword evidence="3" id="KW-0677">Repeat</keyword>
<keyword evidence="6" id="KW-1185">Reference proteome</keyword>
<dbReference type="Pfam" id="PF00132">
    <property type="entry name" value="Hexapep"/>
    <property type="match status" value="1"/>
</dbReference>
<dbReference type="EMBL" id="JASGBQ010000003">
    <property type="protein sequence ID" value="MDI9241557.1"/>
    <property type="molecule type" value="Genomic_DNA"/>
</dbReference>
<dbReference type="Proteomes" id="UP001300383">
    <property type="component" value="Unassembled WGS sequence"/>
</dbReference>
<sequence>MMEKVFLILTIWRSIPVFIAFHSLRNKQAVMEDMRRWGENETLWSLHKLFVRSKLFRRIFLTRVSFESRKLQKIVRLFYKPAEDFSVDVISKKIGGGFLVCHGNSTIVYAQSIGKNFLVHQNVTVGRGKKIDGNNVPDIGDNVFIGTGAIVIGGIHIGNNVKIGAGALVNKDVPDNCTVVGNPMRIICKKGMEDEGIVN</sequence>
<dbReference type="PROSITE" id="PS00101">
    <property type="entry name" value="HEXAPEP_TRANSFERASES"/>
    <property type="match status" value="1"/>
</dbReference>
<evidence type="ECO:0000256" key="3">
    <source>
        <dbReference type="ARBA" id="ARBA00022737"/>
    </source>
</evidence>
<dbReference type="SUPFAM" id="SSF51161">
    <property type="entry name" value="Trimeric LpxA-like enzymes"/>
    <property type="match status" value="1"/>
</dbReference>
<accession>A0AAP4EX97</accession>
<dbReference type="InterPro" id="IPR018357">
    <property type="entry name" value="Hexapep_transf_CS"/>
</dbReference>
<dbReference type="AlphaFoldDB" id="A0AAP4EX97"/>
<evidence type="ECO:0000256" key="2">
    <source>
        <dbReference type="ARBA" id="ARBA00022679"/>
    </source>
</evidence>
<comment type="caution">
    <text evidence="5">The sequence shown here is derived from an EMBL/GenBank/DDBJ whole genome shotgun (WGS) entry which is preliminary data.</text>
</comment>
<organism evidence="5 6">
    <name type="scientific">Fusibacillus kribbianus</name>
    <dbReference type="NCBI Taxonomy" id="3044208"/>
    <lineage>
        <taxon>Bacteria</taxon>
        <taxon>Bacillati</taxon>
        <taxon>Bacillota</taxon>
        <taxon>Clostridia</taxon>
        <taxon>Lachnospirales</taxon>
        <taxon>Lachnospiraceae</taxon>
        <taxon>Fusibacillus</taxon>
    </lineage>
</organism>